<dbReference type="InterPro" id="IPR051477">
    <property type="entry name" value="Expansin_CellWall"/>
</dbReference>
<evidence type="ECO:0000256" key="2">
    <source>
        <dbReference type="SAM" id="MobiDB-lite"/>
    </source>
</evidence>
<evidence type="ECO:0000313" key="4">
    <source>
        <dbReference type="EMBL" id="TCD61310.1"/>
    </source>
</evidence>
<dbReference type="InterPro" id="IPR036908">
    <property type="entry name" value="RlpA-like_sf"/>
</dbReference>
<dbReference type="PANTHER" id="PTHR31836:SF28">
    <property type="entry name" value="SRCR DOMAIN-CONTAINING PROTEIN-RELATED"/>
    <property type="match status" value="1"/>
</dbReference>
<dbReference type="OrthoDB" id="623670at2759"/>
<reference evidence="4 5" key="1">
    <citation type="submission" date="2018-11" db="EMBL/GenBank/DDBJ databases">
        <title>Genome assembly of Steccherinum ochraceum LE-BIN_3174, the white-rot fungus of the Steccherinaceae family (The Residual Polyporoid clade, Polyporales, Basidiomycota).</title>
        <authorList>
            <person name="Fedorova T.V."/>
            <person name="Glazunova O.A."/>
            <person name="Landesman E.O."/>
            <person name="Moiseenko K.V."/>
            <person name="Psurtseva N.V."/>
            <person name="Savinova O.S."/>
            <person name="Shakhova N.V."/>
            <person name="Tyazhelova T.V."/>
            <person name="Vasina D.V."/>
        </authorList>
    </citation>
    <scope>NUCLEOTIDE SEQUENCE [LARGE SCALE GENOMIC DNA]</scope>
    <source>
        <strain evidence="4 5">LE-BIN_3174</strain>
    </source>
</reference>
<sequence length="129" mass="13063">STPPPPPPPKSSPAPSSGGGGGSFSGDGTFYAPGLNACGTVDNNDSMIAAIGHAAFDSFPGYSGGNPNNNPICNKQVTAHYQGKSVSVRITDRCGGCDIATSLDFSPKAFAMLADPSVGRIHGVTWSYD</sequence>
<keyword evidence="1" id="KW-0732">Signal</keyword>
<dbReference type="STRING" id="92696.A0A4R0R2K8"/>
<feature type="region of interest" description="Disordered" evidence="2">
    <location>
        <begin position="1"/>
        <end position="25"/>
    </location>
</feature>
<protein>
    <recommendedName>
        <fullName evidence="3">RlpA-like protein double-psi beta-barrel domain-containing protein</fullName>
    </recommendedName>
</protein>
<feature type="domain" description="RlpA-like protein double-psi beta-barrel" evidence="3">
    <location>
        <begin position="27"/>
        <end position="122"/>
    </location>
</feature>
<feature type="non-terminal residue" evidence="4">
    <location>
        <position position="1"/>
    </location>
</feature>
<keyword evidence="5" id="KW-1185">Reference proteome</keyword>
<evidence type="ECO:0000313" key="5">
    <source>
        <dbReference type="Proteomes" id="UP000292702"/>
    </source>
</evidence>
<dbReference type="Pfam" id="PF03330">
    <property type="entry name" value="DPBB_1"/>
    <property type="match status" value="1"/>
</dbReference>
<dbReference type="AlphaFoldDB" id="A0A4R0R2K8"/>
<feature type="compositionally biased region" description="Pro residues" evidence="2">
    <location>
        <begin position="1"/>
        <end position="12"/>
    </location>
</feature>
<accession>A0A4R0R2K8</accession>
<evidence type="ECO:0000259" key="3">
    <source>
        <dbReference type="Pfam" id="PF03330"/>
    </source>
</evidence>
<organism evidence="4 5">
    <name type="scientific">Steccherinum ochraceum</name>
    <dbReference type="NCBI Taxonomy" id="92696"/>
    <lineage>
        <taxon>Eukaryota</taxon>
        <taxon>Fungi</taxon>
        <taxon>Dikarya</taxon>
        <taxon>Basidiomycota</taxon>
        <taxon>Agaricomycotina</taxon>
        <taxon>Agaricomycetes</taxon>
        <taxon>Polyporales</taxon>
        <taxon>Steccherinaceae</taxon>
        <taxon>Steccherinum</taxon>
    </lineage>
</organism>
<dbReference type="InterPro" id="IPR009009">
    <property type="entry name" value="RlpA-like_DPBB"/>
</dbReference>
<proteinExistence type="predicted"/>
<dbReference type="Gene3D" id="2.40.40.10">
    <property type="entry name" value="RlpA-like domain"/>
    <property type="match status" value="1"/>
</dbReference>
<dbReference type="CDD" id="cd22191">
    <property type="entry name" value="DPBB_RlpA_EXP_N-like"/>
    <property type="match status" value="1"/>
</dbReference>
<comment type="caution">
    <text evidence="4">The sequence shown here is derived from an EMBL/GenBank/DDBJ whole genome shotgun (WGS) entry which is preliminary data.</text>
</comment>
<dbReference type="Proteomes" id="UP000292702">
    <property type="component" value="Unassembled WGS sequence"/>
</dbReference>
<dbReference type="EMBL" id="RWJN01000480">
    <property type="protein sequence ID" value="TCD61310.1"/>
    <property type="molecule type" value="Genomic_DNA"/>
</dbReference>
<dbReference type="PANTHER" id="PTHR31836">
    <property type="match status" value="1"/>
</dbReference>
<evidence type="ECO:0000256" key="1">
    <source>
        <dbReference type="ARBA" id="ARBA00022729"/>
    </source>
</evidence>
<gene>
    <name evidence="4" type="ORF">EIP91_008638</name>
</gene>
<dbReference type="SUPFAM" id="SSF50685">
    <property type="entry name" value="Barwin-like endoglucanases"/>
    <property type="match status" value="1"/>
</dbReference>
<name>A0A4R0R2K8_9APHY</name>